<proteinExistence type="predicted"/>
<dbReference type="EMBL" id="CAJNNV010025563">
    <property type="protein sequence ID" value="CAE8615107.1"/>
    <property type="molecule type" value="Genomic_DNA"/>
</dbReference>
<feature type="region of interest" description="Disordered" evidence="1">
    <location>
        <begin position="38"/>
        <end position="65"/>
    </location>
</feature>
<dbReference type="AlphaFoldDB" id="A0A813FL24"/>
<dbReference type="OrthoDB" id="446443at2759"/>
<evidence type="ECO:0000256" key="2">
    <source>
        <dbReference type="SAM" id="SignalP"/>
    </source>
</evidence>
<organism evidence="3 4">
    <name type="scientific">Polarella glacialis</name>
    <name type="common">Dinoflagellate</name>
    <dbReference type="NCBI Taxonomy" id="89957"/>
    <lineage>
        <taxon>Eukaryota</taxon>
        <taxon>Sar</taxon>
        <taxon>Alveolata</taxon>
        <taxon>Dinophyceae</taxon>
        <taxon>Suessiales</taxon>
        <taxon>Suessiaceae</taxon>
        <taxon>Polarella</taxon>
    </lineage>
</organism>
<protein>
    <submittedName>
        <fullName evidence="3">Uncharacterized protein</fullName>
    </submittedName>
</protein>
<evidence type="ECO:0000313" key="4">
    <source>
        <dbReference type="Proteomes" id="UP000654075"/>
    </source>
</evidence>
<evidence type="ECO:0000256" key="1">
    <source>
        <dbReference type="SAM" id="MobiDB-lite"/>
    </source>
</evidence>
<keyword evidence="2" id="KW-0732">Signal</keyword>
<accession>A0A813FL24</accession>
<feature type="compositionally biased region" description="Acidic residues" evidence="1">
    <location>
        <begin position="38"/>
        <end position="53"/>
    </location>
</feature>
<dbReference type="Proteomes" id="UP000654075">
    <property type="component" value="Unassembled WGS sequence"/>
</dbReference>
<gene>
    <name evidence="3" type="ORF">PGLA1383_LOCUS32823</name>
</gene>
<comment type="caution">
    <text evidence="3">The sequence shown here is derived from an EMBL/GenBank/DDBJ whole genome shotgun (WGS) entry which is preliminary data.</text>
</comment>
<evidence type="ECO:0000313" key="3">
    <source>
        <dbReference type="EMBL" id="CAE8615107.1"/>
    </source>
</evidence>
<sequence>MRASAVCLALPVVLLNQLLLIPGFLPLAVVRAQEPESDLGDLEELEDDSEEASAGEAQASVEDFDLGMPEAEQNLRMSACFALTMNRVKANKEQVATMAKEIASQQETMTAEQAMNSILFSWMMTCYMNIETSEVDQVSSGSQLESATE</sequence>
<reference evidence="3" key="1">
    <citation type="submission" date="2021-02" db="EMBL/GenBank/DDBJ databases">
        <authorList>
            <person name="Dougan E. K."/>
            <person name="Rhodes N."/>
            <person name="Thang M."/>
            <person name="Chan C."/>
        </authorList>
    </citation>
    <scope>NUCLEOTIDE SEQUENCE</scope>
</reference>
<feature type="non-terminal residue" evidence="3">
    <location>
        <position position="149"/>
    </location>
</feature>
<feature type="signal peptide" evidence="2">
    <location>
        <begin position="1"/>
        <end position="32"/>
    </location>
</feature>
<name>A0A813FL24_POLGL</name>
<feature type="chain" id="PRO_5032844627" evidence="2">
    <location>
        <begin position="33"/>
        <end position="149"/>
    </location>
</feature>
<keyword evidence="4" id="KW-1185">Reference proteome</keyword>